<protein>
    <recommendedName>
        <fullName evidence="6">N-acylneuraminate-9-phosphatase</fullName>
    </recommendedName>
</protein>
<dbReference type="Gene3D" id="1.20.120.710">
    <property type="entry name" value="Haloacid dehalogenase hydrolase-like domain"/>
    <property type="match status" value="1"/>
</dbReference>
<proteinExistence type="predicted"/>
<organism evidence="4 5">
    <name type="scientific">Alosa alosa</name>
    <name type="common">allis shad</name>
    <dbReference type="NCBI Taxonomy" id="278164"/>
    <lineage>
        <taxon>Eukaryota</taxon>
        <taxon>Metazoa</taxon>
        <taxon>Chordata</taxon>
        <taxon>Craniata</taxon>
        <taxon>Vertebrata</taxon>
        <taxon>Euteleostomi</taxon>
        <taxon>Actinopterygii</taxon>
        <taxon>Neopterygii</taxon>
        <taxon>Teleostei</taxon>
        <taxon>Clupei</taxon>
        <taxon>Clupeiformes</taxon>
        <taxon>Clupeoidei</taxon>
        <taxon>Clupeidae</taxon>
        <taxon>Alosa</taxon>
    </lineage>
</organism>
<dbReference type="SFLD" id="SFLDS00003">
    <property type="entry name" value="Haloacid_Dehalogenase"/>
    <property type="match status" value="1"/>
</dbReference>
<comment type="cofactor">
    <cofactor evidence="1">
        <name>Mg(2+)</name>
        <dbReference type="ChEBI" id="CHEBI:18420"/>
    </cofactor>
</comment>
<keyword evidence="3" id="KW-0460">Magnesium</keyword>
<evidence type="ECO:0000313" key="5">
    <source>
        <dbReference type="Proteomes" id="UP000823561"/>
    </source>
</evidence>
<evidence type="ECO:0000256" key="3">
    <source>
        <dbReference type="ARBA" id="ARBA00022842"/>
    </source>
</evidence>
<dbReference type="Gene3D" id="3.40.50.1000">
    <property type="entry name" value="HAD superfamily/HAD-like"/>
    <property type="match status" value="1"/>
</dbReference>
<dbReference type="Pfam" id="PF00702">
    <property type="entry name" value="Hydrolase"/>
    <property type="match status" value="1"/>
</dbReference>
<dbReference type="InterPro" id="IPR023214">
    <property type="entry name" value="HAD_sf"/>
</dbReference>
<dbReference type="InterPro" id="IPR051400">
    <property type="entry name" value="HAD-like_hydrolase"/>
</dbReference>
<dbReference type="EMBL" id="JADWDJ010000018">
    <property type="protein sequence ID" value="KAG5266531.1"/>
    <property type="molecule type" value="Genomic_DNA"/>
</dbReference>
<keyword evidence="2" id="KW-0378">Hydrolase</keyword>
<comment type="caution">
    <text evidence="4">The sequence shown here is derived from an EMBL/GenBank/DDBJ whole genome shotgun (WGS) entry which is preliminary data.</text>
</comment>
<evidence type="ECO:0000313" key="4">
    <source>
        <dbReference type="EMBL" id="KAG5266531.1"/>
    </source>
</evidence>
<dbReference type="InterPro" id="IPR011950">
    <property type="entry name" value="HAD-SF_hydro_IA_CTE7"/>
</dbReference>
<dbReference type="Proteomes" id="UP000823561">
    <property type="component" value="Chromosome 18"/>
</dbReference>
<gene>
    <name evidence="4" type="ORF">AALO_G00233180</name>
</gene>
<name>A0AAV6G1P5_9TELE</name>
<evidence type="ECO:0008006" key="6">
    <source>
        <dbReference type="Google" id="ProtNLM"/>
    </source>
</evidence>
<reference evidence="4" key="1">
    <citation type="submission" date="2020-10" db="EMBL/GenBank/DDBJ databases">
        <title>Chromosome-scale genome assembly of the Allis shad, Alosa alosa.</title>
        <authorList>
            <person name="Margot Z."/>
            <person name="Christophe K."/>
            <person name="Cabau C."/>
            <person name="Louis A."/>
            <person name="Berthelot C."/>
            <person name="Parey E."/>
            <person name="Roest Crollius H."/>
            <person name="Montfort J."/>
            <person name="Robinson-Rechavi M."/>
            <person name="Bucao C."/>
            <person name="Bouchez O."/>
            <person name="Gislard M."/>
            <person name="Lluch J."/>
            <person name="Milhes M."/>
            <person name="Lampietro C."/>
            <person name="Lopez Roques C."/>
            <person name="Donnadieu C."/>
            <person name="Braasch I."/>
            <person name="Desvignes T."/>
            <person name="Postlethwait J."/>
            <person name="Bobe J."/>
            <person name="Guiguen Y."/>
        </authorList>
    </citation>
    <scope>NUCLEOTIDE SEQUENCE</scope>
    <source>
        <strain evidence="4">M-15738</strain>
        <tissue evidence="4">Blood</tissue>
    </source>
</reference>
<dbReference type="InterPro" id="IPR006439">
    <property type="entry name" value="HAD-SF_hydro_IA"/>
</dbReference>
<dbReference type="PANTHER" id="PTHR46470">
    <property type="entry name" value="N-ACYLNEURAMINATE-9-PHOSPHATASE"/>
    <property type="match status" value="1"/>
</dbReference>
<accession>A0AAV6G1P5</accession>
<evidence type="ECO:0000256" key="1">
    <source>
        <dbReference type="ARBA" id="ARBA00001946"/>
    </source>
</evidence>
<dbReference type="NCBIfam" id="TIGR01549">
    <property type="entry name" value="HAD-SF-IA-v1"/>
    <property type="match status" value="1"/>
</dbReference>
<dbReference type="GO" id="GO:0046380">
    <property type="term" value="P:N-acetylneuraminate biosynthetic process"/>
    <property type="evidence" value="ECO:0007669"/>
    <property type="project" value="TreeGrafter"/>
</dbReference>
<dbReference type="GO" id="GO:0050124">
    <property type="term" value="F:N-acylneuraminate-9-phosphatase activity"/>
    <property type="evidence" value="ECO:0007669"/>
    <property type="project" value="TreeGrafter"/>
</dbReference>
<evidence type="ECO:0000256" key="2">
    <source>
        <dbReference type="ARBA" id="ARBA00022801"/>
    </source>
</evidence>
<dbReference type="AlphaFoldDB" id="A0AAV6G1P5"/>
<dbReference type="PANTHER" id="PTHR46470:SF3">
    <property type="entry name" value="N-ACYLNEURAMINATE-9-PHOSPHATASE"/>
    <property type="match status" value="1"/>
</dbReference>
<dbReference type="SUPFAM" id="SSF56784">
    <property type="entry name" value="HAD-like"/>
    <property type="match status" value="1"/>
</dbReference>
<dbReference type="NCBIfam" id="TIGR02253">
    <property type="entry name" value="CTE7"/>
    <property type="match status" value="1"/>
</dbReference>
<dbReference type="SFLD" id="SFLDG01129">
    <property type="entry name" value="C1.5:_HAD__Beta-PGM__Phosphata"/>
    <property type="match status" value="1"/>
</dbReference>
<keyword evidence="5" id="KW-1185">Reference proteome</keyword>
<sequence length="252" mass="27800">MNENRLSNNMDKSRVKVILFDLDNTLIDTAGAGRVAIQKVCDFLKTALGHEDSISDICQRFAHKLLHESYDPSSGRTIDDVRVDHWQQAIRESEGVDRGIAVAAECYRIWKCTRLQLLTFAPAVRTMLEELRRTHRLLLLTNGESQTQREKVQAIGSAAELFSAVVVGGEHPEEKPAVSIFTYCFRQLGVQPQDCIMVGDNLGTDIQGGFNAGVRATVWVNASGQVPSEGSTRPDYSISTVLDLPGVLADLK</sequence>
<dbReference type="InterPro" id="IPR036412">
    <property type="entry name" value="HAD-like_sf"/>
</dbReference>